<dbReference type="Gene3D" id="2.40.50.140">
    <property type="entry name" value="Nucleic acid-binding proteins"/>
    <property type="match status" value="1"/>
</dbReference>
<dbReference type="InterPro" id="IPR026699">
    <property type="entry name" value="Exosome_RNA_bind1/RRP40/RRP4"/>
</dbReference>
<accession>R0MF24</accession>
<dbReference type="VEuPathDB" id="MicrosporidiaDB:NBO_1267g0001"/>
<keyword evidence="1" id="KW-0378">Hydrolase</keyword>
<keyword evidence="1" id="KW-0269">Exonuclease</keyword>
<name>R0MF24_NOSB1</name>
<dbReference type="InterPro" id="IPR012340">
    <property type="entry name" value="NA-bd_OB-fold"/>
</dbReference>
<keyword evidence="2" id="KW-1185">Reference proteome</keyword>
<dbReference type="GO" id="GO:0003723">
    <property type="term" value="F:RNA binding"/>
    <property type="evidence" value="ECO:0007669"/>
    <property type="project" value="InterPro"/>
</dbReference>
<dbReference type="AlphaFoldDB" id="R0MF24"/>
<dbReference type="OMA" id="RYGTENE"/>
<dbReference type="GO" id="GO:0000467">
    <property type="term" value="P:exonucleolytic trimming to generate mature 3'-end of 5.8S rRNA from tricistronic rRNA transcript (SSU-rRNA, 5.8S rRNA, LSU-rRNA)"/>
    <property type="evidence" value="ECO:0007669"/>
    <property type="project" value="TreeGrafter"/>
</dbReference>
<dbReference type="GO" id="GO:0000177">
    <property type="term" value="C:cytoplasmic exosome (RNase complex)"/>
    <property type="evidence" value="ECO:0007669"/>
    <property type="project" value="TreeGrafter"/>
</dbReference>
<dbReference type="STRING" id="578461.R0MF24"/>
<dbReference type="HOGENOM" id="CLU_069847_2_0_1"/>
<evidence type="ECO:0000313" key="1">
    <source>
        <dbReference type="EMBL" id="EOB11348.1"/>
    </source>
</evidence>
<dbReference type="GO" id="GO:0004527">
    <property type="term" value="F:exonuclease activity"/>
    <property type="evidence" value="ECO:0007669"/>
    <property type="project" value="UniProtKB-KW"/>
</dbReference>
<sequence>MASRAKGDKKALWNLSGLKGGYYYLIKTPYLTHHYTPIIYPPILTILLPPPSHTPILLPPLPFPYPSFYIMKFTKIREVFPGDPINENLSKSLGIYKDKAIVHGSLCRVSNHLFILSKTKRYFPFIDDLVIGKVIYVNQDYYKVDLNSCIGLLPSLSFTNASKRNKPEIKRDDFVFCRIIKTGIEPLLSCVGEGFGKIEGGVFPLEPWKCQLLYIKGINLKMKFKMIVGLNGFVMIEGDSPMVVREVIEKL</sequence>
<protein>
    <submittedName>
        <fullName evidence="1">Exosome complex exonuclease RRP40</fullName>
    </submittedName>
</protein>
<organism evidence="1 2">
    <name type="scientific">Nosema bombycis (strain CQ1 / CVCC 102059)</name>
    <name type="common">Microsporidian parasite</name>
    <name type="synonym">Pebrine of silkworm</name>
    <dbReference type="NCBI Taxonomy" id="578461"/>
    <lineage>
        <taxon>Eukaryota</taxon>
        <taxon>Fungi</taxon>
        <taxon>Fungi incertae sedis</taxon>
        <taxon>Microsporidia</taxon>
        <taxon>Nosematidae</taxon>
        <taxon>Nosema</taxon>
    </lineage>
</organism>
<dbReference type="Pfam" id="PF21262">
    <property type="entry name" value="RRP40_S1"/>
    <property type="match status" value="1"/>
</dbReference>
<keyword evidence="1" id="KW-0540">Nuclease</keyword>
<dbReference type="GO" id="GO:0071038">
    <property type="term" value="P:TRAMP-dependent tRNA surveillance pathway"/>
    <property type="evidence" value="ECO:0007669"/>
    <property type="project" value="TreeGrafter"/>
</dbReference>
<evidence type="ECO:0000313" key="2">
    <source>
        <dbReference type="Proteomes" id="UP000016927"/>
    </source>
</evidence>
<dbReference type="EMBL" id="KB910174">
    <property type="protein sequence ID" value="EOB11348.1"/>
    <property type="molecule type" value="Genomic_DNA"/>
</dbReference>
<dbReference type="GO" id="GO:0071051">
    <property type="term" value="P:poly(A)-dependent snoRNA 3'-end processing"/>
    <property type="evidence" value="ECO:0007669"/>
    <property type="project" value="TreeGrafter"/>
</dbReference>
<dbReference type="SUPFAM" id="SSF50249">
    <property type="entry name" value="Nucleic acid-binding proteins"/>
    <property type="match status" value="1"/>
</dbReference>
<proteinExistence type="predicted"/>
<dbReference type="OrthoDB" id="340500at2759"/>
<dbReference type="GO" id="GO:0034475">
    <property type="term" value="P:U4 snRNA 3'-end processing"/>
    <property type="evidence" value="ECO:0007669"/>
    <property type="project" value="TreeGrafter"/>
</dbReference>
<dbReference type="GO" id="GO:0000176">
    <property type="term" value="C:nuclear exosome (RNase complex)"/>
    <property type="evidence" value="ECO:0007669"/>
    <property type="project" value="TreeGrafter"/>
</dbReference>
<dbReference type="GO" id="GO:0071035">
    <property type="term" value="P:nuclear polyadenylation-dependent rRNA catabolic process"/>
    <property type="evidence" value="ECO:0007669"/>
    <property type="project" value="TreeGrafter"/>
</dbReference>
<dbReference type="PANTHER" id="PTHR21321">
    <property type="entry name" value="PNAS-3 RELATED"/>
    <property type="match status" value="1"/>
</dbReference>
<dbReference type="Proteomes" id="UP000016927">
    <property type="component" value="Unassembled WGS sequence"/>
</dbReference>
<gene>
    <name evidence="1" type="primary">RRP40</name>
    <name evidence="1" type="ORF">NBO_1267g0001</name>
</gene>
<dbReference type="GO" id="GO:0071034">
    <property type="term" value="P:CUT catabolic process"/>
    <property type="evidence" value="ECO:0007669"/>
    <property type="project" value="TreeGrafter"/>
</dbReference>
<dbReference type="PANTHER" id="PTHR21321:SF1">
    <property type="entry name" value="EXOSOME COMPLEX COMPONENT RRP40"/>
    <property type="match status" value="1"/>
</dbReference>
<reference evidence="1 2" key="1">
    <citation type="journal article" date="2013" name="BMC Genomics">
        <title>Comparative genomics of parasitic silkworm microsporidia reveal an association between genome expansion and host adaptation.</title>
        <authorList>
            <person name="Pan G."/>
            <person name="Xu J."/>
            <person name="Li T."/>
            <person name="Xia Q."/>
            <person name="Liu S.L."/>
            <person name="Zhang G."/>
            <person name="Li S."/>
            <person name="Li C."/>
            <person name="Liu H."/>
            <person name="Yang L."/>
            <person name="Liu T."/>
            <person name="Zhang X."/>
            <person name="Wu Z."/>
            <person name="Fan W."/>
            <person name="Dang X."/>
            <person name="Xiang H."/>
            <person name="Tao M."/>
            <person name="Li Y."/>
            <person name="Hu J."/>
            <person name="Li Z."/>
            <person name="Lin L."/>
            <person name="Luo J."/>
            <person name="Geng L."/>
            <person name="Wang L."/>
            <person name="Long M."/>
            <person name="Wan Y."/>
            <person name="He N."/>
            <person name="Zhang Z."/>
            <person name="Lu C."/>
            <person name="Keeling P.J."/>
            <person name="Wang J."/>
            <person name="Xiang Z."/>
            <person name="Zhou Z."/>
        </authorList>
    </citation>
    <scope>NUCLEOTIDE SEQUENCE [LARGE SCALE GENOMIC DNA]</scope>
    <source>
        <strain evidence="2">CQ1 / CVCC 102059</strain>
    </source>
</reference>